<feature type="non-terminal residue" evidence="1">
    <location>
        <position position="119"/>
    </location>
</feature>
<dbReference type="OrthoDB" id="5984724at2759"/>
<proteinExistence type="predicted"/>
<evidence type="ECO:0000313" key="1">
    <source>
        <dbReference type="EMBL" id="CAG7827340.1"/>
    </source>
</evidence>
<comment type="caution">
    <text evidence="1">The sequence shown here is derived from an EMBL/GenBank/DDBJ whole genome shotgun (WGS) entry which is preliminary data.</text>
</comment>
<name>A0A8J2PZ51_9HEXA</name>
<evidence type="ECO:0000313" key="2">
    <source>
        <dbReference type="Proteomes" id="UP000708208"/>
    </source>
</evidence>
<dbReference type="AlphaFoldDB" id="A0A8J2PZ51"/>
<reference evidence="1" key="1">
    <citation type="submission" date="2021-06" db="EMBL/GenBank/DDBJ databases">
        <authorList>
            <person name="Hodson N. C."/>
            <person name="Mongue J. A."/>
            <person name="Jaron S. K."/>
        </authorList>
    </citation>
    <scope>NUCLEOTIDE SEQUENCE</scope>
</reference>
<protein>
    <submittedName>
        <fullName evidence="1">Uncharacterized protein</fullName>
    </submittedName>
</protein>
<sequence>MVKVMGQGDQHLDCRVLLDNCSDESFISSSLVTRLGLKRQRLATPQNVQALQGVGVATITEAAQIKLTSRYNPTTIISVVALIVKSIGGQYPHAPLDTKDWSHIPAEGLADPSFHNPGP</sequence>
<dbReference type="Pfam" id="PF13650">
    <property type="entry name" value="Asp_protease_2"/>
    <property type="match status" value="1"/>
</dbReference>
<dbReference type="Proteomes" id="UP000708208">
    <property type="component" value="Unassembled WGS sequence"/>
</dbReference>
<accession>A0A8J2PZ51</accession>
<organism evidence="1 2">
    <name type="scientific">Allacma fusca</name>
    <dbReference type="NCBI Taxonomy" id="39272"/>
    <lineage>
        <taxon>Eukaryota</taxon>
        <taxon>Metazoa</taxon>
        <taxon>Ecdysozoa</taxon>
        <taxon>Arthropoda</taxon>
        <taxon>Hexapoda</taxon>
        <taxon>Collembola</taxon>
        <taxon>Symphypleona</taxon>
        <taxon>Sminthuridae</taxon>
        <taxon>Allacma</taxon>
    </lineage>
</organism>
<dbReference type="CDD" id="cd00303">
    <property type="entry name" value="retropepsin_like"/>
    <property type="match status" value="1"/>
</dbReference>
<gene>
    <name evidence="1" type="ORF">AFUS01_LOCUS37331</name>
</gene>
<dbReference type="EMBL" id="CAJVCH010543085">
    <property type="protein sequence ID" value="CAG7827340.1"/>
    <property type="molecule type" value="Genomic_DNA"/>
</dbReference>
<keyword evidence="2" id="KW-1185">Reference proteome</keyword>